<gene>
    <name evidence="4" type="ORF">FHR80_002936</name>
</gene>
<proteinExistence type="predicted"/>
<dbReference type="RefSeq" id="WP_183296809.1">
    <property type="nucleotide sequence ID" value="NZ_JACHVX010000004.1"/>
</dbReference>
<feature type="domain" description="DUF3427" evidence="2">
    <location>
        <begin position="6"/>
        <end position="138"/>
    </location>
</feature>
<evidence type="ECO:0000313" key="5">
    <source>
        <dbReference type="Proteomes" id="UP000518206"/>
    </source>
</evidence>
<evidence type="ECO:0000259" key="2">
    <source>
        <dbReference type="Pfam" id="PF11907"/>
    </source>
</evidence>
<name>A0A7W4YBT5_9CELL</name>
<evidence type="ECO:0000256" key="1">
    <source>
        <dbReference type="SAM" id="MobiDB-lite"/>
    </source>
</evidence>
<comment type="caution">
    <text evidence="4">The sequence shown here is derived from an EMBL/GenBank/DDBJ whole genome shotgun (WGS) entry which is preliminary data.</text>
</comment>
<dbReference type="Proteomes" id="UP000518206">
    <property type="component" value="Unassembled WGS sequence"/>
</dbReference>
<dbReference type="InterPro" id="IPR024975">
    <property type="entry name" value="NOV_C"/>
</dbReference>
<dbReference type="Pfam" id="PF13020">
    <property type="entry name" value="NOV_C"/>
    <property type="match status" value="1"/>
</dbReference>
<reference evidence="4 5" key="1">
    <citation type="submission" date="2020-08" db="EMBL/GenBank/DDBJ databases">
        <title>The Agave Microbiome: Exploring the role of microbial communities in plant adaptations to desert environments.</title>
        <authorList>
            <person name="Partida-Martinez L.P."/>
        </authorList>
    </citation>
    <scope>NUCLEOTIDE SEQUENCE [LARGE SCALE GENOMIC DNA]</scope>
    <source>
        <strain evidence="4 5">RAS26</strain>
    </source>
</reference>
<sequence length="347" mass="38113">MRQLNLWEAYTRREAHDIFEPATTFTPQTGKWGLPGIVRLAENDGDFVFFVTFGATAGGHDFDEEITEDGVLTWQSQPGQRLHVPTIQKLIAHDDLAHSIHLFLRTSKATPAYTYFGKLGYLDHDPTREAPVYFTWQLLDWPAPDGLLTELGLSISPSTEAVPPVADGTLVRTDPPTVSTPSSRGSTPGGRKHATLPGQDARNARLGAAGEELVLKHERKRLIEAGRADLSDAVVHTSVVEGDAAGYDIRSYHIDGSDRHIEVKTTRGPASNAFFISPNELAFSAAHPESYVIIRIFGYDYKTDSGRFYEVNGSVFDAFDLAASEFRARLRADPAPVPRQIAPAKTS</sequence>
<reference evidence="4 5" key="2">
    <citation type="submission" date="2020-08" db="EMBL/GenBank/DDBJ databases">
        <authorList>
            <person name="Partida-Martinez L."/>
            <person name="Huntemann M."/>
            <person name="Clum A."/>
            <person name="Wang J."/>
            <person name="Palaniappan K."/>
            <person name="Ritter S."/>
            <person name="Chen I.-M."/>
            <person name="Stamatis D."/>
            <person name="Reddy T."/>
            <person name="O'Malley R."/>
            <person name="Daum C."/>
            <person name="Shapiro N."/>
            <person name="Ivanova N."/>
            <person name="Kyrpides N."/>
            <person name="Woyke T."/>
        </authorList>
    </citation>
    <scope>NUCLEOTIDE SEQUENCE [LARGE SCALE GENOMIC DNA]</scope>
    <source>
        <strain evidence="4 5">RAS26</strain>
    </source>
</reference>
<dbReference type="AlphaFoldDB" id="A0A7W4YBT5"/>
<accession>A0A7W4YBT5</accession>
<evidence type="ECO:0000313" key="4">
    <source>
        <dbReference type="EMBL" id="MBB2924008.1"/>
    </source>
</evidence>
<evidence type="ECO:0000259" key="3">
    <source>
        <dbReference type="Pfam" id="PF13020"/>
    </source>
</evidence>
<evidence type="ECO:0008006" key="6">
    <source>
        <dbReference type="Google" id="ProtNLM"/>
    </source>
</evidence>
<dbReference type="EMBL" id="JACHVX010000004">
    <property type="protein sequence ID" value="MBB2924008.1"/>
    <property type="molecule type" value="Genomic_DNA"/>
</dbReference>
<feature type="domain" description="Protein NO VEIN C-terminal" evidence="3">
    <location>
        <begin position="210"/>
        <end position="302"/>
    </location>
</feature>
<feature type="compositionally biased region" description="Low complexity" evidence="1">
    <location>
        <begin position="175"/>
        <end position="186"/>
    </location>
</feature>
<protein>
    <recommendedName>
        <fullName evidence="6">Protein NO VEIN C-terminal domain-containing protein</fullName>
    </recommendedName>
</protein>
<dbReference type="Pfam" id="PF11907">
    <property type="entry name" value="DUF3427"/>
    <property type="match status" value="1"/>
</dbReference>
<organism evidence="4 5">
    <name type="scientific">Cellulomonas cellasea</name>
    <dbReference type="NCBI Taxonomy" id="43670"/>
    <lineage>
        <taxon>Bacteria</taxon>
        <taxon>Bacillati</taxon>
        <taxon>Actinomycetota</taxon>
        <taxon>Actinomycetes</taxon>
        <taxon>Micrococcales</taxon>
        <taxon>Cellulomonadaceae</taxon>
        <taxon>Cellulomonas</taxon>
    </lineage>
</organism>
<feature type="region of interest" description="Disordered" evidence="1">
    <location>
        <begin position="164"/>
        <end position="202"/>
    </location>
</feature>
<dbReference type="InterPro" id="IPR021835">
    <property type="entry name" value="DUF3427"/>
</dbReference>